<dbReference type="PANTHER" id="PTHR42723">
    <property type="entry name" value="CHLOROPHYLL SYNTHASE"/>
    <property type="match status" value="1"/>
</dbReference>
<comment type="caution">
    <text evidence="6">The sequence shown here is derived from an EMBL/GenBank/DDBJ whole genome shotgun (WGS) entry which is preliminary data.</text>
</comment>
<gene>
    <name evidence="6" type="ORF">GCM10015535_38150</name>
</gene>
<dbReference type="RefSeq" id="WP_189544949.1">
    <property type="nucleotide sequence ID" value="NZ_BMTF01000012.1"/>
</dbReference>
<dbReference type="Proteomes" id="UP000660675">
    <property type="component" value="Unassembled WGS sequence"/>
</dbReference>
<evidence type="ECO:0000256" key="1">
    <source>
        <dbReference type="ARBA" id="ARBA00004141"/>
    </source>
</evidence>
<dbReference type="CDD" id="cd13964">
    <property type="entry name" value="PT_UbiA_1"/>
    <property type="match status" value="1"/>
</dbReference>
<dbReference type="InterPro" id="IPR044878">
    <property type="entry name" value="UbiA_sf"/>
</dbReference>
<dbReference type="NCBIfam" id="NF045897">
    <property type="entry name" value="SCO3242_trans"/>
    <property type="match status" value="1"/>
</dbReference>
<keyword evidence="3 5" id="KW-1133">Transmembrane helix</keyword>
<reference evidence="7" key="1">
    <citation type="journal article" date="2019" name="Int. J. Syst. Evol. Microbiol.">
        <title>The Global Catalogue of Microorganisms (GCM) 10K type strain sequencing project: providing services to taxonomists for standard genome sequencing and annotation.</title>
        <authorList>
            <consortium name="The Broad Institute Genomics Platform"/>
            <consortium name="The Broad Institute Genome Sequencing Center for Infectious Disease"/>
            <person name="Wu L."/>
            <person name="Ma J."/>
        </authorList>
    </citation>
    <scope>NUCLEOTIDE SEQUENCE [LARGE SCALE GENOMIC DNA]</scope>
    <source>
        <strain evidence="7">JCM 4376</strain>
    </source>
</reference>
<dbReference type="Gene3D" id="1.10.357.140">
    <property type="entry name" value="UbiA prenyltransferase"/>
    <property type="match status" value="1"/>
</dbReference>
<dbReference type="PANTHER" id="PTHR42723:SF1">
    <property type="entry name" value="CHLOROPHYLL SYNTHASE, CHLOROPLASTIC"/>
    <property type="match status" value="1"/>
</dbReference>
<organism evidence="6 7">
    <name type="scientific">Streptomyces gelaticus</name>
    <dbReference type="NCBI Taxonomy" id="285446"/>
    <lineage>
        <taxon>Bacteria</taxon>
        <taxon>Bacillati</taxon>
        <taxon>Actinomycetota</taxon>
        <taxon>Actinomycetes</taxon>
        <taxon>Kitasatosporales</taxon>
        <taxon>Streptomycetaceae</taxon>
        <taxon>Streptomyces</taxon>
    </lineage>
</organism>
<dbReference type="Pfam" id="PF01040">
    <property type="entry name" value="UbiA"/>
    <property type="match status" value="1"/>
</dbReference>
<evidence type="ECO:0000313" key="6">
    <source>
        <dbReference type="EMBL" id="GGV87927.1"/>
    </source>
</evidence>
<keyword evidence="2 5" id="KW-0812">Transmembrane</keyword>
<accession>A0ABQ2W0V5</accession>
<proteinExistence type="predicted"/>
<name>A0ABQ2W0V5_9ACTN</name>
<keyword evidence="6" id="KW-0808">Transferase</keyword>
<evidence type="ECO:0000256" key="4">
    <source>
        <dbReference type="ARBA" id="ARBA00023136"/>
    </source>
</evidence>
<sequence>MNTTLRTYAELVRAPAAITVPGDVVAGALAAGRPGIRRTTGLAASSVALYWAGMALNDWADRAEDATERPERPIPSGRLTPRAALATAVGLTGAGLGLAALVGGRRTLLRRTLPLAVAVWAYDLGLKSTPLGPAAMAAARALDVLHGTGPGRAAAALPAATAVAAHTFAVTRLSRHEVDGAPTSEPKLSLATTTAITGAGAARLLAAAGTGTKTAYAALTGRPGAQPPTAARLFSVSKGGAHLGGPAAGSVAALLAAGRAGTPRPSAHALRMSAPALVTGAALATYAGTCARAQTAVVRDPSAPRVRAAVGAGIHALLPLQATLVARAGAPLIALPLVAALPLVGRLARKVSST</sequence>
<protein>
    <submittedName>
        <fullName evidence="6">Transferase</fullName>
    </submittedName>
</protein>
<dbReference type="GO" id="GO:0016740">
    <property type="term" value="F:transferase activity"/>
    <property type="evidence" value="ECO:0007669"/>
    <property type="project" value="UniProtKB-KW"/>
</dbReference>
<keyword evidence="7" id="KW-1185">Reference proteome</keyword>
<dbReference type="EMBL" id="BMTF01000012">
    <property type="protein sequence ID" value="GGV87927.1"/>
    <property type="molecule type" value="Genomic_DNA"/>
</dbReference>
<feature type="transmembrane region" description="Helical" evidence="5">
    <location>
        <begin position="83"/>
        <end position="103"/>
    </location>
</feature>
<comment type="subcellular location">
    <subcellularLocation>
        <location evidence="1">Membrane</location>
        <topology evidence="1">Multi-pass membrane protein</topology>
    </subcellularLocation>
</comment>
<evidence type="ECO:0000256" key="2">
    <source>
        <dbReference type="ARBA" id="ARBA00022692"/>
    </source>
</evidence>
<evidence type="ECO:0000256" key="3">
    <source>
        <dbReference type="ARBA" id="ARBA00022989"/>
    </source>
</evidence>
<evidence type="ECO:0000256" key="5">
    <source>
        <dbReference type="SAM" id="Phobius"/>
    </source>
</evidence>
<evidence type="ECO:0000313" key="7">
    <source>
        <dbReference type="Proteomes" id="UP000660675"/>
    </source>
</evidence>
<keyword evidence="4 5" id="KW-0472">Membrane</keyword>
<dbReference type="InterPro" id="IPR050475">
    <property type="entry name" value="Prenyltransferase_related"/>
</dbReference>
<dbReference type="InterPro" id="IPR000537">
    <property type="entry name" value="UbiA_prenyltransferase"/>
</dbReference>